<dbReference type="Proteomes" id="UP000324832">
    <property type="component" value="Unassembled WGS sequence"/>
</dbReference>
<dbReference type="AlphaFoldDB" id="A0A5E4QII4"/>
<evidence type="ECO:0000313" key="2">
    <source>
        <dbReference type="Proteomes" id="UP000324832"/>
    </source>
</evidence>
<dbReference type="EMBL" id="FZQP02003222">
    <property type="protein sequence ID" value="VVC97521.1"/>
    <property type="molecule type" value="Genomic_DNA"/>
</dbReference>
<gene>
    <name evidence="1" type="ORF">LSINAPIS_LOCUS8778</name>
</gene>
<sequence length="19" mass="2282">YGQRREQSQGIIQNKLLIH</sequence>
<organism evidence="1 2">
    <name type="scientific">Leptidea sinapis</name>
    <dbReference type="NCBI Taxonomy" id="189913"/>
    <lineage>
        <taxon>Eukaryota</taxon>
        <taxon>Metazoa</taxon>
        <taxon>Ecdysozoa</taxon>
        <taxon>Arthropoda</taxon>
        <taxon>Hexapoda</taxon>
        <taxon>Insecta</taxon>
        <taxon>Pterygota</taxon>
        <taxon>Neoptera</taxon>
        <taxon>Endopterygota</taxon>
        <taxon>Lepidoptera</taxon>
        <taxon>Glossata</taxon>
        <taxon>Ditrysia</taxon>
        <taxon>Papilionoidea</taxon>
        <taxon>Pieridae</taxon>
        <taxon>Dismorphiinae</taxon>
        <taxon>Leptidea</taxon>
    </lineage>
</organism>
<protein>
    <submittedName>
        <fullName evidence="1">Uncharacterized protein</fullName>
    </submittedName>
</protein>
<name>A0A5E4QII4_9NEOP</name>
<keyword evidence="2" id="KW-1185">Reference proteome</keyword>
<proteinExistence type="predicted"/>
<feature type="non-terminal residue" evidence="1">
    <location>
        <position position="1"/>
    </location>
</feature>
<evidence type="ECO:0000313" key="1">
    <source>
        <dbReference type="EMBL" id="VVC97521.1"/>
    </source>
</evidence>
<accession>A0A5E4QII4</accession>
<reference evidence="1 2" key="1">
    <citation type="submission" date="2017-07" db="EMBL/GenBank/DDBJ databases">
        <authorList>
            <person name="Talla V."/>
            <person name="Backstrom N."/>
        </authorList>
    </citation>
    <scope>NUCLEOTIDE SEQUENCE [LARGE SCALE GENOMIC DNA]</scope>
</reference>